<organism evidence="2 3">
    <name type="scientific">Cryptolaemus montrouzieri</name>
    <dbReference type="NCBI Taxonomy" id="559131"/>
    <lineage>
        <taxon>Eukaryota</taxon>
        <taxon>Metazoa</taxon>
        <taxon>Ecdysozoa</taxon>
        <taxon>Arthropoda</taxon>
        <taxon>Hexapoda</taxon>
        <taxon>Insecta</taxon>
        <taxon>Pterygota</taxon>
        <taxon>Neoptera</taxon>
        <taxon>Endopterygota</taxon>
        <taxon>Coleoptera</taxon>
        <taxon>Polyphaga</taxon>
        <taxon>Cucujiformia</taxon>
        <taxon>Coccinelloidea</taxon>
        <taxon>Coccinellidae</taxon>
        <taxon>Scymninae</taxon>
        <taxon>Scymnini</taxon>
        <taxon>Cryptolaemus</taxon>
    </lineage>
</organism>
<dbReference type="EMBL" id="JABFTP020000021">
    <property type="protein sequence ID" value="KAL3268576.1"/>
    <property type="molecule type" value="Genomic_DNA"/>
</dbReference>
<evidence type="ECO:0000313" key="3">
    <source>
        <dbReference type="Proteomes" id="UP001516400"/>
    </source>
</evidence>
<sequence length="140" mass="15414">MTTTEYDSACSGDISVCKWKGCSVKNVTAESSTGYMLIFKAYEGTLSVTKEGILGERTVVEMVEKYLNKGYCVYFDNFLTSFDILSDLLAKNTFAGGTLGENLKHFPKGIMKNRTGKRPLGNMILHVVRIFMSANGKAVV</sequence>
<dbReference type="AlphaFoldDB" id="A0ABD2MQ90"/>
<dbReference type="PANTHER" id="PTHR46599:SF3">
    <property type="entry name" value="PIGGYBAC TRANSPOSABLE ELEMENT-DERIVED PROTEIN 4"/>
    <property type="match status" value="1"/>
</dbReference>
<dbReference type="InterPro" id="IPR029526">
    <property type="entry name" value="PGBD"/>
</dbReference>
<accession>A0ABD2MQ90</accession>
<evidence type="ECO:0000259" key="1">
    <source>
        <dbReference type="Pfam" id="PF13843"/>
    </source>
</evidence>
<gene>
    <name evidence="2" type="ORF">HHI36_007684</name>
</gene>
<proteinExistence type="predicted"/>
<protein>
    <recommendedName>
        <fullName evidence="1">PiggyBac transposable element-derived protein domain-containing protein</fullName>
    </recommendedName>
</protein>
<comment type="caution">
    <text evidence="2">The sequence shown here is derived from an EMBL/GenBank/DDBJ whole genome shotgun (WGS) entry which is preliminary data.</text>
</comment>
<evidence type="ECO:0000313" key="2">
    <source>
        <dbReference type="EMBL" id="KAL3268576.1"/>
    </source>
</evidence>
<feature type="domain" description="PiggyBac transposable element-derived protein" evidence="1">
    <location>
        <begin position="28"/>
        <end position="117"/>
    </location>
</feature>
<reference evidence="2 3" key="1">
    <citation type="journal article" date="2021" name="BMC Biol.">
        <title>Horizontally acquired antibacterial genes associated with adaptive radiation of ladybird beetles.</title>
        <authorList>
            <person name="Li H.S."/>
            <person name="Tang X.F."/>
            <person name="Huang Y.H."/>
            <person name="Xu Z.Y."/>
            <person name="Chen M.L."/>
            <person name="Du X.Y."/>
            <person name="Qiu B.Y."/>
            <person name="Chen P.T."/>
            <person name="Zhang W."/>
            <person name="Slipinski A."/>
            <person name="Escalona H.E."/>
            <person name="Waterhouse R.M."/>
            <person name="Zwick A."/>
            <person name="Pang H."/>
        </authorList>
    </citation>
    <scope>NUCLEOTIDE SEQUENCE [LARGE SCALE GENOMIC DNA]</scope>
    <source>
        <strain evidence="2">SYSU2018</strain>
    </source>
</reference>
<dbReference type="PANTHER" id="PTHR46599">
    <property type="entry name" value="PIGGYBAC TRANSPOSABLE ELEMENT-DERIVED PROTEIN 4"/>
    <property type="match status" value="1"/>
</dbReference>
<keyword evidence="3" id="KW-1185">Reference proteome</keyword>
<dbReference type="Pfam" id="PF13843">
    <property type="entry name" value="DDE_Tnp_1_7"/>
    <property type="match status" value="1"/>
</dbReference>
<name>A0ABD2MQ90_9CUCU</name>
<dbReference type="Proteomes" id="UP001516400">
    <property type="component" value="Unassembled WGS sequence"/>
</dbReference>